<evidence type="ECO:0000256" key="3">
    <source>
        <dbReference type="SAM" id="SignalP"/>
    </source>
</evidence>
<dbReference type="RefSeq" id="XP_066664376.1">
    <property type="nucleotide sequence ID" value="XM_066815086.1"/>
</dbReference>
<evidence type="ECO:0000259" key="4">
    <source>
        <dbReference type="PROSITE" id="PS00497"/>
    </source>
</evidence>
<dbReference type="Gene3D" id="1.10.1280.10">
    <property type="entry name" value="Di-copper center containing domain from catechol oxidase"/>
    <property type="match status" value="1"/>
</dbReference>
<dbReference type="Pfam" id="PF00264">
    <property type="entry name" value="Tyrosinase"/>
    <property type="match status" value="1"/>
</dbReference>
<keyword evidence="3" id="KW-0732">Signal</keyword>
<proteinExistence type="predicted"/>
<evidence type="ECO:0000313" key="6">
    <source>
        <dbReference type="EMBL" id="KAK8070568.1"/>
    </source>
</evidence>
<sequence>MHIPWSLLPCLAAAAAVLPRGTGHTIPAAPAVVRRQEEACKSFFFFPFCPSTDTGKPPGANDTNLIEAPKNGSTCATPQKRVEWRTLDAATQKQYTNAVLCLRTKPSKLGLNTTLYDDFTWVHAHLNSDIHFVAQFLPWHRYFVHLYESELKACGYNGVMSYWDWTLDTPNPSNSSIWDPVHGFGGDGVGPGPHRLDSANPTLDVCVQDGPFANLTVVYAETAHAPHCLSRNFNDGLAAFPGDMRSPAYSARAVADVQERRDYDSYRQDLEGGPHDAVHKAVGGELAVASSPNDPLFYLHHTQIDRLWWLWQQSKYRHQEAYGGRKTQDDPEGRMTASLDDMMPYLGFADHIKVSEVMKTESSILCYGY</sequence>
<feature type="chain" id="PRO_5045793512" description="Tyrosinase copper-binding domain-containing protein" evidence="3">
    <location>
        <begin position="24"/>
        <end position="369"/>
    </location>
</feature>
<dbReference type="SUPFAM" id="SSF48056">
    <property type="entry name" value="Di-copper centre-containing domain"/>
    <property type="match status" value="1"/>
</dbReference>
<evidence type="ECO:0000313" key="7">
    <source>
        <dbReference type="Proteomes" id="UP001433268"/>
    </source>
</evidence>
<dbReference type="PROSITE" id="PS00497">
    <property type="entry name" value="TYROSINASE_1"/>
    <property type="match status" value="1"/>
</dbReference>
<protein>
    <recommendedName>
        <fullName evidence="4 5">Tyrosinase copper-binding domain-containing protein</fullName>
    </recommendedName>
</protein>
<name>A0ABR1VHA2_9PEZI</name>
<dbReference type="Proteomes" id="UP001433268">
    <property type="component" value="Unassembled WGS sequence"/>
</dbReference>
<dbReference type="PANTHER" id="PTHR11474:SF126">
    <property type="entry name" value="TYROSINASE-LIKE PROTEIN TYR-1-RELATED"/>
    <property type="match status" value="1"/>
</dbReference>
<evidence type="ECO:0000256" key="2">
    <source>
        <dbReference type="ARBA" id="ARBA00023008"/>
    </source>
</evidence>
<dbReference type="EMBL" id="JAQQWN010000008">
    <property type="protein sequence ID" value="KAK8070568.1"/>
    <property type="molecule type" value="Genomic_DNA"/>
</dbReference>
<comment type="caution">
    <text evidence="6">The sequence shown here is derived from an EMBL/GenBank/DDBJ whole genome shotgun (WGS) entry which is preliminary data.</text>
</comment>
<keyword evidence="1" id="KW-0479">Metal-binding</keyword>
<keyword evidence="7" id="KW-1185">Reference proteome</keyword>
<organism evidence="6 7">
    <name type="scientific">Apiospora hydei</name>
    <dbReference type="NCBI Taxonomy" id="1337664"/>
    <lineage>
        <taxon>Eukaryota</taxon>
        <taxon>Fungi</taxon>
        <taxon>Dikarya</taxon>
        <taxon>Ascomycota</taxon>
        <taxon>Pezizomycotina</taxon>
        <taxon>Sordariomycetes</taxon>
        <taxon>Xylariomycetidae</taxon>
        <taxon>Amphisphaeriales</taxon>
        <taxon>Apiosporaceae</taxon>
        <taxon>Apiospora</taxon>
    </lineage>
</organism>
<dbReference type="PRINTS" id="PR00092">
    <property type="entry name" value="TYROSINASE"/>
</dbReference>
<dbReference type="InterPro" id="IPR050316">
    <property type="entry name" value="Tyrosinase/Hemocyanin"/>
</dbReference>
<reference evidence="6 7" key="1">
    <citation type="submission" date="2023-01" db="EMBL/GenBank/DDBJ databases">
        <title>Analysis of 21 Apiospora genomes using comparative genomics revels a genus with tremendous synthesis potential of carbohydrate active enzymes and secondary metabolites.</title>
        <authorList>
            <person name="Sorensen T."/>
        </authorList>
    </citation>
    <scope>NUCLEOTIDE SEQUENCE [LARGE SCALE GENOMIC DNA]</scope>
    <source>
        <strain evidence="6 7">CBS 114990</strain>
    </source>
</reference>
<accession>A0ABR1VHA2</accession>
<feature type="domain" description="Tyrosinase copper-binding" evidence="4">
    <location>
        <begin position="131"/>
        <end position="148"/>
    </location>
</feature>
<dbReference type="PROSITE" id="PS00498">
    <property type="entry name" value="TYROSINASE_2"/>
    <property type="match status" value="1"/>
</dbReference>
<evidence type="ECO:0000259" key="5">
    <source>
        <dbReference type="PROSITE" id="PS00498"/>
    </source>
</evidence>
<dbReference type="InterPro" id="IPR008922">
    <property type="entry name" value="Di-copper_centre_dom_sf"/>
</dbReference>
<dbReference type="GeneID" id="92048146"/>
<dbReference type="InterPro" id="IPR002227">
    <property type="entry name" value="Tyrosinase_Cu-bd"/>
</dbReference>
<evidence type="ECO:0000256" key="1">
    <source>
        <dbReference type="ARBA" id="ARBA00022723"/>
    </source>
</evidence>
<gene>
    <name evidence="6" type="ORF">PG997_010771</name>
</gene>
<feature type="domain" description="Tyrosinase copper-binding" evidence="5">
    <location>
        <begin position="294"/>
        <end position="305"/>
    </location>
</feature>
<feature type="signal peptide" evidence="3">
    <location>
        <begin position="1"/>
        <end position="23"/>
    </location>
</feature>
<keyword evidence="2" id="KW-0186">Copper</keyword>
<dbReference type="PANTHER" id="PTHR11474">
    <property type="entry name" value="TYROSINASE FAMILY MEMBER"/>
    <property type="match status" value="1"/>
</dbReference>